<evidence type="ECO:0000256" key="3">
    <source>
        <dbReference type="ARBA" id="ARBA00022475"/>
    </source>
</evidence>
<feature type="transmembrane region" description="Helical" evidence="7">
    <location>
        <begin position="306"/>
        <end position="325"/>
    </location>
</feature>
<dbReference type="EMBL" id="MJEH01000020">
    <property type="protein sequence ID" value="OEH92960.1"/>
    <property type="molecule type" value="Genomic_DNA"/>
</dbReference>
<feature type="transmembrane region" description="Helical" evidence="7">
    <location>
        <begin position="46"/>
        <end position="66"/>
    </location>
</feature>
<dbReference type="PROSITE" id="PS50850">
    <property type="entry name" value="MFS"/>
    <property type="match status" value="1"/>
</dbReference>
<dbReference type="PANTHER" id="PTHR23513:SF11">
    <property type="entry name" value="STAPHYLOFERRIN A TRANSPORTER"/>
    <property type="match status" value="1"/>
</dbReference>
<keyword evidence="5 7" id="KW-1133">Transmembrane helix</keyword>
<dbReference type="Pfam" id="PF07690">
    <property type="entry name" value="MFS_1"/>
    <property type="match status" value="1"/>
</dbReference>
<gene>
    <name evidence="9" type="ORF">BFG57_14415</name>
</gene>
<evidence type="ECO:0000256" key="1">
    <source>
        <dbReference type="ARBA" id="ARBA00004651"/>
    </source>
</evidence>
<dbReference type="Gene3D" id="1.20.1250.20">
    <property type="entry name" value="MFS general substrate transporter like domains"/>
    <property type="match status" value="1"/>
</dbReference>
<comment type="caution">
    <text evidence="9">The sequence shown here is derived from an EMBL/GenBank/DDBJ whole genome shotgun (WGS) entry which is preliminary data.</text>
</comment>
<dbReference type="GO" id="GO:0022857">
    <property type="term" value="F:transmembrane transporter activity"/>
    <property type="evidence" value="ECO:0007669"/>
    <property type="project" value="InterPro"/>
</dbReference>
<dbReference type="Proteomes" id="UP000095209">
    <property type="component" value="Unassembled WGS sequence"/>
</dbReference>
<dbReference type="InterPro" id="IPR036259">
    <property type="entry name" value="MFS_trans_sf"/>
</dbReference>
<feature type="transmembrane region" description="Helical" evidence="7">
    <location>
        <begin position="219"/>
        <end position="240"/>
    </location>
</feature>
<evidence type="ECO:0000256" key="2">
    <source>
        <dbReference type="ARBA" id="ARBA00022448"/>
    </source>
</evidence>
<sequence length="408" mass="44922">MDLRKDKRFIKMMLANIFSSIGSGVTLITVPWLLISKQNGEVVFGYVSFMVTLFMFIITPYIGLLVDRVSRKNLLLIGEVGGAVIVLCMALLGLINGEFVTWQLILIFATGALYYNLFYPTIFAFNQEIFSKEQYETLNGAMEVQGQLSAVIAGGVASLIIGKIDLVWILIVDVLSYIAAFLLLYMIPYERSNVEEKESISFNKKLLSGFTYMKKTPPLALFLFASFLPFIVVMVTNYVFPIHINQTLQASATIYGTKEMIYAVGAICAGLLIPKMIHKLGKEETVVTTVALFAIAMLIITTIPNAMLLVGISLIIGFGNAGSRVSRNILIMELIPNEIVGRVMSVFRVIGMGLRLILIGAFTFIIPQFGTIVALVILSIICVLSVFIVIVSKVAMKKTFLKGTATVN</sequence>
<keyword evidence="6 7" id="KW-0472">Membrane</keyword>
<keyword evidence="10" id="KW-1185">Reference proteome</keyword>
<name>A0A1E5LFW3_9BACI</name>
<feature type="transmembrane region" description="Helical" evidence="7">
    <location>
        <begin position="346"/>
        <end position="366"/>
    </location>
</feature>
<feature type="transmembrane region" description="Helical" evidence="7">
    <location>
        <begin position="73"/>
        <end position="95"/>
    </location>
</feature>
<dbReference type="InterPro" id="IPR020846">
    <property type="entry name" value="MFS_dom"/>
</dbReference>
<evidence type="ECO:0000313" key="9">
    <source>
        <dbReference type="EMBL" id="OEH92960.1"/>
    </source>
</evidence>
<evidence type="ECO:0000256" key="7">
    <source>
        <dbReference type="SAM" id="Phobius"/>
    </source>
</evidence>
<keyword evidence="4 7" id="KW-0812">Transmembrane</keyword>
<proteinExistence type="predicted"/>
<dbReference type="RefSeq" id="WP_069717042.1">
    <property type="nucleotide sequence ID" value="NZ_MJEH01000020.1"/>
</dbReference>
<dbReference type="SUPFAM" id="SSF103473">
    <property type="entry name" value="MFS general substrate transporter"/>
    <property type="match status" value="1"/>
</dbReference>
<dbReference type="InterPro" id="IPR011701">
    <property type="entry name" value="MFS"/>
</dbReference>
<feature type="domain" description="Major facilitator superfamily (MFS) profile" evidence="8">
    <location>
        <begin position="8"/>
        <end position="397"/>
    </location>
</feature>
<accession>A0A1E5LFW3</accession>
<organism evidence="9 10">
    <name type="scientific">Bacillus solimangrovi</name>
    <dbReference type="NCBI Taxonomy" id="1305675"/>
    <lineage>
        <taxon>Bacteria</taxon>
        <taxon>Bacillati</taxon>
        <taxon>Bacillota</taxon>
        <taxon>Bacilli</taxon>
        <taxon>Bacillales</taxon>
        <taxon>Bacillaceae</taxon>
        <taxon>Bacillus</taxon>
    </lineage>
</organism>
<dbReference type="GO" id="GO:0005886">
    <property type="term" value="C:plasma membrane"/>
    <property type="evidence" value="ECO:0007669"/>
    <property type="project" value="UniProtKB-SubCell"/>
</dbReference>
<keyword evidence="2" id="KW-0813">Transport</keyword>
<reference evidence="9 10" key="1">
    <citation type="submission" date="2016-08" db="EMBL/GenBank/DDBJ databases">
        <title>Genome of Bacillus solimangrovi GH2-4.</title>
        <authorList>
            <person name="Lim S."/>
            <person name="Kim B.-C."/>
        </authorList>
    </citation>
    <scope>NUCLEOTIDE SEQUENCE [LARGE SCALE GENOMIC DNA]</scope>
    <source>
        <strain evidence="9 10">GH2-4</strain>
    </source>
</reference>
<feature type="transmembrane region" description="Helical" evidence="7">
    <location>
        <begin position="12"/>
        <end position="34"/>
    </location>
</feature>
<comment type="subcellular location">
    <subcellularLocation>
        <location evidence="1">Cell membrane</location>
        <topology evidence="1">Multi-pass membrane protein</topology>
    </subcellularLocation>
</comment>
<evidence type="ECO:0000256" key="5">
    <source>
        <dbReference type="ARBA" id="ARBA00022989"/>
    </source>
</evidence>
<evidence type="ECO:0000256" key="6">
    <source>
        <dbReference type="ARBA" id="ARBA00023136"/>
    </source>
</evidence>
<feature type="transmembrane region" description="Helical" evidence="7">
    <location>
        <begin position="260"/>
        <end position="277"/>
    </location>
</feature>
<protein>
    <recommendedName>
        <fullName evidence="8">Major facilitator superfamily (MFS) profile domain-containing protein</fullName>
    </recommendedName>
</protein>
<evidence type="ECO:0000256" key="4">
    <source>
        <dbReference type="ARBA" id="ARBA00022692"/>
    </source>
</evidence>
<dbReference type="STRING" id="1305675.BFG57_14415"/>
<evidence type="ECO:0000259" key="8">
    <source>
        <dbReference type="PROSITE" id="PS50850"/>
    </source>
</evidence>
<dbReference type="AlphaFoldDB" id="A0A1E5LFW3"/>
<evidence type="ECO:0000313" key="10">
    <source>
        <dbReference type="Proteomes" id="UP000095209"/>
    </source>
</evidence>
<feature type="transmembrane region" description="Helical" evidence="7">
    <location>
        <begin position="167"/>
        <end position="187"/>
    </location>
</feature>
<feature type="transmembrane region" description="Helical" evidence="7">
    <location>
        <begin position="372"/>
        <end position="392"/>
    </location>
</feature>
<keyword evidence="3" id="KW-1003">Cell membrane</keyword>
<dbReference type="PANTHER" id="PTHR23513">
    <property type="entry name" value="INTEGRAL MEMBRANE EFFLUX PROTEIN-RELATED"/>
    <property type="match status" value="1"/>
</dbReference>
<feature type="transmembrane region" description="Helical" evidence="7">
    <location>
        <begin position="101"/>
        <end position="119"/>
    </location>
</feature>
<dbReference type="CDD" id="cd06173">
    <property type="entry name" value="MFS_MefA_like"/>
    <property type="match status" value="1"/>
</dbReference>